<dbReference type="GO" id="GO:0006508">
    <property type="term" value="P:proteolysis"/>
    <property type="evidence" value="ECO:0007669"/>
    <property type="project" value="UniProtKB-KW"/>
</dbReference>
<dbReference type="EMBL" id="SGJB01000007">
    <property type="protein sequence ID" value="TQQ84737.1"/>
    <property type="molecule type" value="Genomic_DNA"/>
</dbReference>
<feature type="domain" description="CAAX prenyl protease 2/Lysostaphin resistance protein A-like" evidence="2">
    <location>
        <begin position="127"/>
        <end position="231"/>
    </location>
</feature>
<feature type="transmembrane region" description="Helical" evidence="1">
    <location>
        <begin position="219"/>
        <end position="241"/>
    </location>
</feature>
<reference evidence="3 4" key="1">
    <citation type="submission" date="2019-02" db="EMBL/GenBank/DDBJ databases">
        <title>Peptostreptococcaceae bacterium ZHW00191 nov., a new bacterium isolated from the human gut.</title>
        <authorList>
            <person name="Zhou H.-W."/>
            <person name="Chen X.-J."/>
        </authorList>
    </citation>
    <scope>NUCLEOTIDE SEQUENCE [LARGE SCALE GENOMIC DNA]</scope>
    <source>
        <strain evidence="3 4">ZHW00191</strain>
    </source>
</reference>
<feature type="transmembrane region" description="Helical" evidence="1">
    <location>
        <begin position="31"/>
        <end position="52"/>
    </location>
</feature>
<keyword evidence="3" id="KW-0378">Hydrolase</keyword>
<dbReference type="Proteomes" id="UP000317863">
    <property type="component" value="Unassembled WGS sequence"/>
</dbReference>
<feature type="transmembrane region" description="Helical" evidence="1">
    <location>
        <begin position="253"/>
        <end position="271"/>
    </location>
</feature>
<evidence type="ECO:0000259" key="2">
    <source>
        <dbReference type="Pfam" id="PF02517"/>
    </source>
</evidence>
<sequence>MSTKKQIIFFLSTVFILTILITNILKDFLGYNTVIVIMFIPAIISLIAKVIFKDKSATFFIRLNMKKNRSIFMKTLILMPVFMYITAIINYFIFKTRIGLLSSVAIYSFQYTSLFEYLKGITYEVSNLAIIFPLYGIIQCLCEEFAWRGYLLPKLCKITSAEKAAILDGLFWGLWQLPVMSILYRDSVSNPIISSIMLIIASIAIGSIQSYLLYRTESIWCPLILSLSMNSISIYTPAAVFSGIAKGSASSCIFSGGAGIIAVLILSIYCYNKNKLVYVD</sequence>
<dbReference type="InterPro" id="IPR042150">
    <property type="entry name" value="MmRce1-like"/>
</dbReference>
<proteinExistence type="predicted"/>
<dbReference type="GO" id="GO:0080120">
    <property type="term" value="P:CAAX-box protein maturation"/>
    <property type="evidence" value="ECO:0007669"/>
    <property type="project" value="UniProtKB-ARBA"/>
</dbReference>
<dbReference type="AlphaFoldDB" id="A0A544QVL2"/>
<protein>
    <submittedName>
        <fullName evidence="3">CPBP family intramembrane metalloprotease</fullName>
    </submittedName>
</protein>
<feature type="transmembrane region" description="Helical" evidence="1">
    <location>
        <begin position="192"/>
        <end position="212"/>
    </location>
</feature>
<dbReference type="Pfam" id="PF02517">
    <property type="entry name" value="Rce1-like"/>
    <property type="match status" value="1"/>
</dbReference>
<keyword evidence="1" id="KW-1133">Transmembrane helix</keyword>
<keyword evidence="3" id="KW-0645">Protease</keyword>
<name>A0A544QVL2_9FIRM</name>
<dbReference type="PANTHER" id="PTHR35797:SF1">
    <property type="entry name" value="PROTEASE"/>
    <property type="match status" value="1"/>
</dbReference>
<comment type="caution">
    <text evidence="3">The sequence shown here is derived from an EMBL/GenBank/DDBJ whole genome shotgun (WGS) entry which is preliminary data.</text>
</comment>
<gene>
    <name evidence="3" type="ORF">EXD82_04855</name>
</gene>
<organism evidence="3 4">
    <name type="scientific">Peptacetobacter hominis</name>
    <dbReference type="NCBI Taxonomy" id="2743610"/>
    <lineage>
        <taxon>Bacteria</taxon>
        <taxon>Bacillati</taxon>
        <taxon>Bacillota</taxon>
        <taxon>Clostridia</taxon>
        <taxon>Peptostreptococcales</taxon>
        <taxon>Peptostreptococcaceae</taxon>
        <taxon>Peptacetobacter</taxon>
    </lineage>
</organism>
<keyword evidence="1" id="KW-0472">Membrane</keyword>
<feature type="transmembrane region" description="Helical" evidence="1">
    <location>
        <begin position="72"/>
        <end position="94"/>
    </location>
</feature>
<keyword evidence="3" id="KW-0482">Metalloprotease</keyword>
<dbReference type="InterPro" id="IPR003675">
    <property type="entry name" value="Rce1/LyrA-like_dom"/>
</dbReference>
<accession>A0A544QVL2</accession>
<dbReference type="PANTHER" id="PTHR35797">
    <property type="entry name" value="PROTEASE-RELATED"/>
    <property type="match status" value="1"/>
</dbReference>
<dbReference type="OrthoDB" id="9777755at2"/>
<feature type="transmembrane region" description="Helical" evidence="1">
    <location>
        <begin position="7"/>
        <end position="25"/>
    </location>
</feature>
<evidence type="ECO:0000313" key="4">
    <source>
        <dbReference type="Proteomes" id="UP000317863"/>
    </source>
</evidence>
<evidence type="ECO:0000256" key="1">
    <source>
        <dbReference type="SAM" id="Phobius"/>
    </source>
</evidence>
<keyword evidence="1" id="KW-0812">Transmembrane</keyword>
<keyword evidence="4" id="KW-1185">Reference proteome</keyword>
<evidence type="ECO:0000313" key="3">
    <source>
        <dbReference type="EMBL" id="TQQ84737.1"/>
    </source>
</evidence>
<dbReference type="GO" id="GO:0004175">
    <property type="term" value="F:endopeptidase activity"/>
    <property type="evidence" value="ECO:0007669"/>
    <property type="project" value="UniProtKB-ARBA"/>
</dbReference>
<dbReference type="GO" id="GO:0008237">
    <property type="term" value="F:metallopeptidase activity"/>
    <property type="evidence" value="ECO:0007669"/>
    <property type="project" value="UniProtKB-KW"/>
</dbReference>
<dbReference type="RefSeq" id="WP_142535792.1">
    <property type="nucleotide sequence ID" value="NZ_SGJB01000007.1"/>
</dbReference>